<dbReference type="Gene3D" id="1.20.58.160">
    <property type="match status" value="1"/>
</dbReference>
<evidence type="ECO:0000256" key="1">
    <source>
        <dbReference type="ARBA" id="ARBA00011446"/>
    </source>
</evidence>
<name>A0A8H4XJP5_9HYPO</name>
<feature type="coiled-coil region" evidence="4">
    <location>
        <begin position="297"/>
        <end position="324"/>
    </location>
</feature>
<dbReference type="GO" id="GO:0035091">
    <property type="term" value="F:phosphatidylinositol binding"/>
    <property type="evidence" value="ECO:0007669"/>
    <property type="project" value="InterPro"/>
</dbReference>
<dbReference type="PROSITE" id="PS50909">
    <property type="entry name" value="GAT"/>
    <property type="match status" value="1"/>
</dbReference>
<dbReference type="InterPro" id="IPR002014">
    <property type="entry name" value="VHS_dom"/>
</dbReference>
<dbReference type="CDD" id="cd21383">
    <property type="entry name" value="GAT_GGA_Tom1-like"/>
    <property type="match status" value="1"/>
</dbReference>
<dbReference type="GO" id="GO:0016192">
    <property type="term" value="P:vesicle-mediated transport"/>
    <property type="evidence" value="ECO:0007669"/>
    <property type="project" value="UniProtKB-ARBA"/>
</dbReference>
<dbReference type="SUPFAM" id="SSF89009">
    <property type="entry name" value="GAT-like domain"/>
    <property type="match status" value="1"/>
</dbReference>
<dbReference type="OrthoDB" id="5393057at2759"/>
<dbReference type="GO" id="GO:0015031">
    <property type="term" value="P:protein transport"/>
    <property type="evidence" value="ECO:0007669"/>
    <property type="project" value="UniProtKB-KW"/>
</dbReference>
<accession>A0A8H4XJP5</accession>
<comment type="subunit">
    <text evidence="1">Component of the ESCRT-0 complex composed of HSE1 and VPS27.</text>
</comment>
<comment type="caution">
    <text evidence="8">The sequence shown here is derived from an EMBL/GenBank/DDBJ whole genome shotgun (WGS) entry which is preliminary data.</text>
</comment>
<dbReference type="InterPro" id="IPR008942">
    <property type="entry name" value="ENTH_VHS"/>
</dbReference>
<evidence type="ECO:0000256" key="2">
    <source>
        <dbReference type="ARBA" id="ARBA00022448"/>
    </source>
</evidence>
<keyword evidence="2" id="KW-0813">Transport</keyword>
<evidence type="ECO:0000313" key="9">
    <source>
        <dbReference type="Proteomes" id="UP000635477"/>
    </source>
</evidence>
<feature type="domain" description="VHS" evidence="6">
    <location>
        <begin position="74"/>
        <end position="188"/>
    </location>
</feature>
<dbReference type="AlphaFoldDB" id="A0A8H4XJP5"/>
<keyword evidence="3" id="KW-0653">Protein transport</keyword>
<dbReference type="GO" id="GO:0043130">
    <property type="term" value="F:ubiquitin binding"/>
    <property type="evidence" value="ECO:0007669"/>
    <property type="project" value="InterPro"/>
</dbReference>
<feature type="compositionally biased region" description="Low complexity" evidence="5">
    <location>
        <begin position="336"/>
        <end position="354"/>
    </location>
</feature>
<dbReference type="Proteomes" id="UP000635477">
    <property type="component" value="Unassembled WGS sequence"/>
</dbReference>
<evidence type="ECO:0000259" key="7">
    <source>
        <dbReference type="PROSITE" id="PS50909"/>
    </source>
</evidence>
<dbReference type="EMBL" id="JABEYC010000464">
    <property type="protein sequence ID" value="KAF4977041.1"/>
    <property type="molecule type" value="Genomic_DNA"/>
</dbReference>
<gene>
    <name evidence="8" type="ORF">FZEAL_6379</name>
</gene>
<feature type="region of interest" description="Disordered" evidence="5">
    <location>
        <begin position="18"/>
        <end position="47"/>
    </location>
</feature>
<feature type="region of interest" description="Disordered" evidence="5">
    <location>
        <begin position="328"/>
        <end position="513"/>
    </location>
</feature>
<organism evidence="8 9">
    <name type="scientific">Fusarium zealandicum</name>
    <dbReference type="NCBI Taxonomy" id="1053134"/>
    <lineage>
        <taxon>Eukaryota</taxon>
        <taxon>Fungi</taxon>
        <taxon>Dikarya</taxon>
        <taxon>Ascomycota</taxon>
        <taxon>Pezizomycotina</taxon>
        <taxon>Sordariomycetes</taxon>
        <taxon>Hypocreomycetidae</taxon>
        <taxon>Hypocreales</taxon>
        <taxon>Nectriaceae</taxon>
        <taxon>Fusarium</taxon>
        <taxon>Fusarium staphyleae species complex</taxon>
    </lineage>
</organism>
<proteinExistence type="predicted"/>
<sequence length="513" mass="56276">MKSMKGLSVNKVLGSIRRKASNVSNRTPDGAAGTSQAGTTPAATPEATAHNSVKAFCESGGQAQSDEVLFLPPIVDAAESSPAAAAECARLIKKYMSKDYLSRPSWQYNAIMLLRILTDNPGSTFTRNLDQKFAENARYLLKNVRDPSVRQILMETFDDFEHTKVDDENLLVLVAMWKKEKDKAYKEYGGQQQSHQMMMSPPPPGVYNNPPSNPHSQNYFARHHTNRRLPDPIELASRLEEARTSAKLLEQVVMNTPPGEMLNNELIKEFADRCLSASRSIQGYMSSENPAPDNETMENLIDTNEQLQTALNQHKRAVLNARKQLGLGERTDSYSPDDTPQQQSQAQVQPQTQPNGFDQHFENHAASSGSGNLPGSSRNGGKGKEMESFDPPPGPPPNAGAASSSKPLPKEPALDPFADPEPAGSSSQARPSATDDYSDHQRLAHEPFHPGFQPTPSYLGRQDSAVGKVQMHGAGASTPSYQTPSRQPLDEVSDDDDIYDAPPKDSKEPMYRY</sequence>
<keyword evidence="4" id="KW-0175">Coiled coil</keyword>
<dbReference type="SUPFAM" id="SSF48464">
    <property type="entry name" value="ENTH/VHS domain"/>
    <property type="match status" value="1"/>
</dbReference>
<dbReference type="InterPro" id="IPR038425">
    <property type="entry name" value="GAT_sf"/>
</dbReference>
<reference evidence="8" key="1">
    <citation type="journal article" date="2020" name="BMC Genomics">
        <title>Correction to: Identification and distribution of gene clusters required for synthesis of sphingolipid metabolism inhibitors in diverse species of the filamentous fungus Fusarium.</title>
        <authorList>
            <person name="Kim H.S."/>
            <person name="Lohmar J.M."/>
            <person name="Busman M."/>
            <person name="Brown D.W."/>
            <person name="Naumann T.A."/>
            <person name="Divon H.H."/>
            <person name="Lysoe E."/>
            <person name="Uhlig S."/>
            <person name="Proctor R.H."/>
        </authorList>
    </citation>
    <scope>NUCLEOTIDE SEQUENCE</scope>
    <source>
        <strain evidence="8">NRRL 22465</strain>
    </source>
</reference>
<dbReference type="GO" id="GO:0007034">
    <property type="term" value="P:vacuolar transport"/>
    <property type="evidence" value="ECO:0007669"/>
    <property type="project" value="UniProtKB-ARBA"/>
</dbReference>
<evidence type="ECO:0000256" key="4">
    <source>
        <dbReference type="SAM" id="Coils"/>
    </source>
</evidence>
<evidence type="ECO:0000256" key="3">
    <source>
        <dbReference type="ARBA" id="ARBA00022927"/>
    </source>
</evidence>
<dbReference type="InterPro" id="IPR004152">
    <property type="entry name" value="GAT_dom"/>
</dbReference>
<dbReference type="Gene3D" id="1.25.40.90">
    <property type="match status" value="1"/>
</dbReference>
<dbReference type="Pfam" id="PF03127">
    <property type="entry name" value="GAT"/>
    <property type="match status" value="1"/>
</dbReference>
<reference evidence="8" key="2">
    <citation type="submission" date="2020-05" db="EMBL/GenBank/DDBJ databases">
        <authorList>
            <person name="Kim H.-S."/>
            <person name="Proctor R.H."/>
            <person name="Brown D.W."/>
        </authorList>
    </citation>
    <scope>NUCLEOTIDE SEQUENCE</scope>
    <source>
        <strain evidence="8">NRRL 22465</strain>
    </source>
</reference>
<feature type="compositionally biased region" description="Basic and acidic residues" evidence="5">
    <location>
        <begin position="437"/>
        <end position="448"/>
    </location>
</feature>
<dbReference type="PROSITE" id="PS50179">
    <property type="entry name" value="VHS"/>
    <property type="match status" value="1"/>
</dbReference>
<feature type="compositionally biased region" description="Basic and acidic residues" evidence="5">
    <location>
        <begin position="502"/>
        <end position="513"/>
    </location>
</feature>
<keyword evidence="9" id="KW-1185">Reference proteome</keyword>
<evidence type="ECO:0000313" key="8">
    <source>
        <dbReference type="EMBL" id="KAF4977041.1"/>
    </source>
</evidence>
<evidence type="ECO:0000256" key="5">
    <source>
        <dbReference type="SAM" id="MobiDB-lite"/>
    </source>
</evidence>
<feature type="compositionally biased region" description="Polar residues" evidence="5">
    <location>
        <begin position="21"/>
        <end position="38"/>
    </location>
</feature>
<evidence type="ECO:0000259" key="6">
    <source>
        <dbReference type="PROSITE" id="PS50179"/>
    </source>
</evidence>
<evidence type="ECO:0008006" key="10">
    <source>
        <dbReference type="Google" id="ProtNLM"/>
    </source>
</evidence>
<feature type="compositionally biased region" description="Polar residues" evidence="5">
    <location>
        <begin position="365"/>
        <end position="379"/>
    </location>
</feature>
<feature type="domain" description="GAT" evidence="7">
    <location>
        <begin position="230"/>
        <end position="319"/>
    </location>
</feature>
<protein>
    <recommendedName>
        <fullName evidence="10">GAT domain-containing protein</fullName>
    </recommendedName>
</protein>
<feature type="compositionally biased region" description="Polar residues" evidence="5">
    <location>
        <begin position="477"/>
        <end position="486"/>
    </location>
</feature>